<proteinExistence type="predicted"/>
<protein>
    <submittedName>
        <fullName evidence="1">Uncharacterized protein</fullName>
    </submittedName>
</protein>
<comment type="caution">
    <text evidence="1">The sequence shown here is derived from an EMBL/GenBank/DDBJ whole genome shotgun (WGS) entry which is preliminary data.</text>
</comment>
<dbReference type="Pfam" id="PF19487">
    <property type="entry name" value="DUF6023"/>
    <property type="match status" value="1"/>
</dbReference>
<sequence>MDAGREGWLRGLLLAALALGVLAVGGRWWVVSAPEVIPLSAPRATPSPTSEPSYRASARVLVGVEPTTGRTMTKYFLAEPDSRTLRTPAHSGGLESVDSMLPRLPDRVRRDVTILPGGGKLDWGLTVDAGRYHLQYLCVGPGELIIQVAVGQAEPPAGSVPCDGPGASMVFSVDRAKQVRILVLRPGSQSVAVGIQLAPADDLVLPFPPG</sequence>
<dbReference type="AlphaFoldDB" id="A0A7W7SRA1"/>
<dbReference type="InterPro" id="IPR046065">
    <property type="entry name" value="DUF6023"/>
</dbReference>
<keyword evidence="2" id="KW-1185">Reference proteome</keyword>
<organism evidence="1 2">
    <name type="scientific">Micromonospora polyrhachis</name>
    <dbReference type="NCBI Taxonomy" id="1282883"/>
    <lineage>
        <taxon>Bacteria</taxon>
        <taxon>Bacillati</taxon>
        <taxon>Actinomycetota</taxon>
        <taxon>Actinomycetes</taxon>
        <taxon>Micromonosporales</taxon>
        <taxon>Micromonosporaceae</taxon>
        <taxon>Micromonospora</taxon>
    </lineage>
</organism>
<dbReference type="RefSeq" id="WP_184535441.1">
    <property type="nucleotide sequence ID" value="NZ_JACHJW010000001.1"/>
</dbReference>
<dbReference type="EMBL" id="JACHJW010000001">
    <property type="protein sequence ID" value="MBB4959527.1"/>
    <property type="molecule type" value="Genomic_DNA"/>
</dbReference>
<evidence type="ECO:0000313" key="2">
    <source>
        <dbReference type="Proteomes" id="UP000578819"/>
    </source>
</evidence>
<name>A0A7W7SRA1_9ACTN</name>
<reference evidence="1 2" key="1">
    <citation type="submission" date="2020-08" db="EMBL/GenBank/DDBJ databases">
        <title>Sequencing the genomes of 1000 actinobacteria strains.</title>
        <authorList>
            <person name="Klenk H.-P."/>
        </authorList>
    </citation>
    <scope>NUCLEOTIDE SEQUENCE [LARGE SCALE GENOMIC DNA]</scope>
    <source>
        <strain evidence="1 2">DSM 45886</strain>
    </source>
</reference>
<accession>A0A7W7SRA1</accession>
<dbReference type="Proteomes" id="UP000578819">
    <property type="component" value="Unassembled WGS sequence"/>
</dbReference>
<evidence type="ECO:0000313" key="1">
    <source>
        <dbReference type="EMBL" id="MBB4959527.1"/>
    </source>
</evidence>
<gene>
    <name evidence="1" type="ORF">FHR38_003260</name>
</gene>